<proteinExistence type="predicted"/>
<keyword evidence="2" id="KW-1185">Reference proteome</keyword>
<dbReference type="Proteomes" id="UP000824782">
    <property type="component" value="Unassembled WGS sequence"/>
</dbReference>
<dbReference type="AlphaFoldDB" id="A0AAV6YFG3"/>
<name>A0AAV6YFG3_ENGPU</name>
<comment type="caution">
    <text evidence="1">The sequence shown here is derived from an EMBL/GenBank/DDBJ whole genome shotgun (WGS) entry which is preliminary data.</text>
</comment>
<reference evidence="1" key="1">
    <citation type="thesis" date="2020" institute="ProQuest LLC" country="789 East Eisenhower Parkway, Ann Arbor, MI, USA">
        <title>Comparative Genomics and Chromosome Evolution.</title>
        <authorList>
            <person name="Mudd A.B."/>
        </authorList>
    </citation>
    <scope>NUCLEOTIDE SEQUENCE</scope>
    <source>
        <strain evidence="1">237g6f4</strain>
        <tissue evidence="1">Blood</tissue>
    </source>
</reference>
<organism evidence="1 2">
    <name type="scientific">Engystomops pustulosus</name>
    <name type="common">Tungara frog</name>
    <name type="synonym">Physalaemus pustulosus</name>
    <dbReference type="NCBI Taxonomy" id="76066"/>
    <lineage>
        <taxon>Eukaryota</taxon>
        <taxon>Metazoa</taxon>
        <taxon>Chordata</taxon>
        <taxon>Craniata</taxon>
        <taxon>Vertebrata</taxon>
        <taxon>Euteleostomi</taxon>
        <taxon>Amphibia</taxon>
        <taxon>Batrachia</taxon>
        <taxon>Anura</taxon>
        <taxon>Neobatrachia</taxon>
        <taxon>Hyloidea</taxon>
        <taxon>Leptodactylidae</taxon>
        <taxon>Leiuperinae</taxon>
        <taxon>Engystomops</taxon>
    </lineage>
</organism>
<evidence type="ECO:0000313" key="1">
    <source>
        <dbReference type="EMBL" id="KAG8535947.1"/>
    </source>
</evidence>
<protein>
    <submittedName>
        <fullName evidence="1">Uncharacterized protein</fullName>
    </submittedName>
</protein>
<evidence type="ECO:0000313" key="2">
    <source>
        <dbReference type="Proteomes" id="UP000824782"/>
    </source>
</evidence>
<dbReference type="EMBL" id="WNYA01053448">
    <property type="protein sequence ID" value="KAG8535947.1"/>
    <property type="molecule type" value="Genomic_DNA"/>
</dbReference>
<accession>A0AAV6YFG3</accession>
<gene>
    <name evidence="1" type="ORF">GDO81_027413</name>
</gene>
<sequence>MSVCPVCGRRPVLVCLVCGQCQCLVPGLWAECSRIQGGSRAGVVSASCEDLLMLTTCLL</sequence>